<dbReference type="PANTHER" id="PTHR13847:SF281">
    <property type="entry name" value="FAD DEPENDENT OXIDOREDUCTASE DOMAIN-CONTAINING PROTEIN"/>
    <property type="match status" value="1"/>
</dbReference>
<evidence type="ECO:0000313" key="3">
    <source>
        <dbReference type="EMBL" id="MDY0871730.1"/>
    </source>
</evidence>
<protein>
    <submittedName>
        <fullName evidence="3">FAD-binding oxidoreductase</fullName>
        <ecNumber evidence="3">1.-.-.-</ecNumber>
    </submittedName>
</protein>
<name>A0ABU5DXU1_9PROT</name>
<evidence type="ECO:0000256" key="1">
    <source>
        <dbReference type="ARBA" id="ARBA00023002"/>
    </source>
</evidence>
<organism evidence="3 4">
    <name type="scientific">Dongia rigui</name>
    <dbReference type="NCBI Taxonomy" id="940149"/>
    <lineage>
        <taxon>Bacteria</taxon>
        <taxon>Pseudomonadati</taxon>
        <taxon>Pseudomonadota</taxon>
        <taxon>Alphaproteobacteria</taxon>
        <taxon>Rhodospirillales</taxon>
        <taxon>Dongiaceae</taxon>
        <taxon>Dongia</taxon>
    </lineage>
</organism>
<dbReference type="Gene3D" id="3.30.9.10">
    <property type="entry name" value="D-Amino Acid Oxidase, subunit A, domain 2"/>
    <property type="match status" value="1"/>
</dbReference>
<dbReference type="Pfam" id="PF01266">
    <property type="entry name" value="DAO"/>
    <property type="match status" value="1"/>
</dbReference>
<dbReference type="EC" id="1.-.-.-" evidence="3"/>
<evidence type="ECO:0000259" key="2">
    <source>
        <dbReference type="Pfam" id="PF01266"/>
    </source>
</evidence>
<dbReference type="Proteomes" id="UP001271769">
    <property type="component" value="Unassembled WGS sequence"/>
</dbReference>
<dbReference type="SUPFAM" id="SSF51905">
    <property type="entry name" value="FAD/NAD(P)-binding domain"/>
    <property type="match status" value="1"/>
</dbReference>
<comment type="caution">
    <text evidence="3">The sequence shown here is derived from an EMBL/GenBank/DDBJ whole genome shotgun (WGS) entry which is preliminary data.</text>
</comment>
<sequence>MKHLYHPSALDPNNPVKSWWRDSKTDFPDYPQLEAEIETDVAIIGGGFTGLSAAYHLQRDHNVEAVVLERSYIGWGASGRNGGFCCMGSSKMPWSKMIEKFGLEEAQTFWRSQKASVELVADIVERENLDIDKTGVGEISLAHKTTLVDALKEDAAFMAKNFGAQEVFVSKEELVERGLNSPGLHAGVANPVGFGLNPWKYVNGLAAAASRAGARIYARSEVINWSREGSKHVLVTPRGRVKANKVLIATAAYTAEDLHPDYGGRIMPALSSIVVTRPMNKNELGAQGWTSTTPVYDIRYLLHYFRLLPDGRMMFGGRGGLSAEPGALDRQLDNIEAAFRAYYPEWRHVEITHRWSGLLCLAQDLVPHVGSWDEQPGVYFAMCYHGNGVAMGTWSGRAAARAMVGGVEERPNFIRRPPPKFPLPFLRPLYLRGAYLTYGIKDALK</sequence>
<dbReference type="EMBL" id="JAXCLX010000001">
    <property type="protein sequence ID" value="MDY0871730.1"/>
    <property type="molecule type" value="Genomic_DNA"/>
</dbReference>
<dbReference type="Gene3D" id="3.50.50.60">
    <property type="entry name" value="FAD/NAD(P)-binding domain"/>
    <property type="match status" value="1"/>
</dbReference>
<keyword evidence="4" id="KW-1185">Reference proteome</keyword>
<gene>
    <name evidence="3" type="ORF">SMD31_07340</name>
</gene>
<evidence type="ECO:0000313" key="4">
    <source>
        <dbReference type="Proteomes" id="UP001271769"/>
    </source>
</evidence>
<proteinExistence type="predicted"/>
<accession>A0ABU5DXU1</accession>
<dbReference type="GO" id="GO:0016491">
    <property type="term" value="F:oxidoreductase activity"/>
    <property type="evidence" value="ECO:0007669"/>
    <property type="project" value="UniProtKB-KW"/>
</dbReference>
<dbReference type="InterPro" id="IPR006076">
    <property type="entry name" value="FAD-dep_OxRdtase"/>
</dbReference>
<keyword evidence="1 3" id="KW-0560">Oxidoreductase</keyword>
<feature type="domain" description="FAD dependent oxidoreductase" evidence="2">
    <location>
        <begin position="40"/>
        <end position="401"/>
    </location>
</feature>
<dbReference type="RefSeq" id="WP_320500157.1">
    <property type="nucleotide sequence ID" value="NZ_JAXCLX010000001.1"/>
</dbReference>
<dbReference type="PANTHER" id="PTHR13847">
    <property type="entry name" value="SARCOSINE DEHYDROGENASE-RELATED"/>
    <property type="match status" value="1"/>
</dbReference>
<reference evidence="3 4" key="1">
    <citation type="journal article" date="2013" name="Antonie Van Leeuwenhoek">
        <title>Dongia rigui sp. nov., isolated from freshwater of a large wetland in Korea.</title>
        <authorList>
            <person name="Baik K.S."/>
            <person name="Hwang Y.M."/>
            <person name="Choi J.S."/>
            <person name="Kwon J."/>
            <person name="Seong C.N."/>
        </authorList>
    </citation>
    <scope>NUCLEOTIDE SEQUENCE [LARGE SCALE GENOMIC DNA]</scope>
    <source>
        <strain evidence="3 4">04SU4-P</strain>
    </source>
</reference>
<dbReference type="InterPro" id="IPR036188">
    <property type="entry name" value="FAD/NAD-bd_sf"/>
</dbReference>